<dbReference type="PANTHER" id="PTHR38662:SF1">
    <property type="entry name" value="COBALT TRANSPORT PROTEIN CBIN"/>
    <property type="match status" value="1"/>
</dbReference>
<keyword evidence="3 10" id="KW-1003">Cell membrane</keyword>
<dbReference type="PATRIC" id="fig|55758.3.peg.685"/>
<dbReference type="NCBIfam" id="NF002780">
    <property type="entry name" value="PRK02898.1"/>
    <property type="match status" value="1"/>
</dbReference>
<comment type="function">
    <text evidence="10">Part of the energy-coupling factor (ECF) transporter complex CbiMNOQ involved in cobalt import.</text>
</comment>
<dbReference type="UniPathway" id="UPA00148"/>
<keyword evidence="7 10" id="KW-0406">Ion transport</keyword>
<feature type="transmembrane region" description="Helical" evidence="10">
    <location>
        <begin position="69"/>
        <end position="89"/>
    </location>
</feature>
<dbReference type="GO" id="GO:0015087">
    <property type="term" value="F:cobalt ion transmembrane transporter activity"/>
    <property type="evidence" value="ECO:0007669"/>
    <property type="project" value="UniProtKB-UniRule"/>
</dbReference>
<name>A0A166DM61_9EURY</name>
<evidence type="ECO:0000256" key="6">
    <source>
        <dbReference type="ARBA" id="ARBA00022989"/>
    </source>
</evidence>
<comment type="pathway">
    <text evidence="10">Cofactor biosynthesis; adenosylcobalamin biosynthesis.</text>
</comment>
<proteinExistence type="inferred from homology"/>
<dbReference type="Pfam" id="PF02553">
    <property type="entry name" value="CbiN"/>
    <property type="match status" value="1"/>
</dbReference>
<keyword evidence="2 10" id="KW-0813">Transport</keyword>
<dbReference type="RefSeq" id="WP_066971394.1">
    <property type="nucleotide sequence ID" value="NZ_LWMT01000087.1"/>
</dbReference>
<keyword evidence="8 10" id="KW-0472">Membrane</keyword>
<evidence type="ECO:0000256" key="8">
    <source>
        <dbReference type="ARBA" id="ARBA00023136"/>
    </source>
</evidence>
<dbReference type="GO" id="GO:0009236">
    <property type="term" value="P:cobalamin biosynthetic process"/>
    <property type="evidence" value="ECO:0007669"/>
    <property type="project" value="UniProtKB-UniRule"/>
</dbReference>
<evidence type="ECO:0000256" key="9">
    <source>
        <dbReference type="ARBA" id="ARBA00023285"/>
    </source>
</evidence>
<dbReference type="EMBL" id="LWMT01000087">
    <property type="protein sequence ID" value="KZX15746.1"/>
    <property type="molecule type" value="Genomic_DNA"/>
</dbReference>
<dbReference type="OrthoDB" id="187156at2157"/>
<dbReference type="InterPro" id="IPR003705">
    <property type="entry name" value="CbiN"/>
</dbReference>
<dbReference type="STRING" id="55758.MBFIL_06100"/>
<dbReference type="HAMAP" id="MF_00330">
    <property type="entry name" value="CbiN"/>
    <property type="match status" value="1"/>
</dbReference>
<keyword evidence="9 10" id="KW-0170">Cobalt</keyword>
<evidence type="ECO:0000313" key="12">
    <source>
        <dbReference type="Proteomes" id="UP000077066"/>
    </source>
</evidence>
<keyword evidence="5 10" id="KW-0812">Transmembrane</keyword>
<comment type="subunit">
    <text evidence="10">Forms an energy-coupling factor (ECF) transporter complex composed of an ATP-binding protein (A component, CbiO), a transmembrane protein (T component, CbiQ) and 2 possible substrate-capture proteins (S components, CbiM and CbiN) of unknown stoichimetry.</text>
</comment>
<accession>A0A166DM61</accession>
<evidence type="ECO:0000256" key="2">
    <source>
        <dbReference type="ARBA" id="ARBA00022448"/>
    </source>
</evidence>
<keyword evidence="1 10" id="KW-0171">Cobalt transport</keyword>
<dbReference type="Proteomes" id="UP000077066">
    <property type="component" value="Unassembled WGS sequence"/>
</dbReference>
<dbReference type="AlphaFoldDB" id="A0A166DM61"/>
<sequence length="99" mass="10796">MKTRNMNIILLALVVILSIIPLAMYSGLGEDEGYFGGADGAASDVIEASGYEPWFQSLWEPPSGEIESLLFALQAAIGAIIIGYFLGYWRAEAKHQKDD</sequence>
<keyword evidence="12" id="KW-1185">Reference proteome</keyword>
<feature type="transmembrane region" description="Helical" evidence="10">
    <location>
        <begin position="7"/>
        <end position="28"/>
    </location>
</feature>
<gene>
    <name evidence="10 11" type="primary">cbiN</name>
    <name evidence="11" type="ORF">MBFIL_06100</name>
</gene>
<dbReference type="NCBIfam" id="TIGR01165">
    <property type="entry name" value="cbiN"/>
    <property type="match status" value="1"/>
</dbReference>
<reference evidence="11 12" key="1">
    <citation type="submission" date="2016-04" db="EMBL/GenBank/DDBJ databases">
        <title>Genome sequence of Methanobrevibacter filiformis DSM 11501.</title>
        <authorList>
            <person name="Poehlein A."/>
            <person name="Seedorf H."/>
            <person name="Daniel R."/>
        </authorList>
    </citation>
    <scope>NUCLEOTIDE SEQUENCE [LARGE SCALE GENOMIC DNA]</scope>
    <source>
        <strain evidence="11 12">DSM 11501</strain>
    </source>
</reference>
<evidence type="ECO:0000256" key="1">
    <source>
        <dbReference type="ARBA" id="ARBA00022426"/>
    </source>
</evidence>
<dbReference type="PANTHER" id="PTHR38662">
    <property type="entry name" value="COBALT TRANSPORT PROTEIN CBIN"/>
    <property type="match status" value="1"/>
</dbReference>
<comment type="caution">
    <text evidence="11">The sequence shown here is derived from an EMBL/GenBank/DDBJ whole genome shotgun (WGS) entry which is preliminary data.</text>
</comment>
<keyword evidence="6 10" id="KW-1133">Transmembrane helix</keyword>
<evidence type="ECO:0000256" key="4">
    <source>
        <dbReference type="ARBA" id="ARBA00022573"/>
    </source>
</evidence>
<protein>
    <recommendedName>
        <fullName evidence="10">Cobalt transport protein CbiN</fullName>
    </recommendedName>
    <alternativeName>
        <fullName evidence="10">Energy-coupling factor transporter probable substrate-capture protein CbiN</fullName>
        <shortName evidence="10">ECF transporter S component CbiN</shortName>
    </alternativeName>
</protein>
<keyword evidence="4 10" id="KW-0169">Cobalamin biosynthesis</keyword>
<evidence type="ECO:0000256" key="7">
    <source>
        <dbReference type="ARBA" id="ARBA00023065"/>
    </source>
</evidence>
<evidence type="ECO:0000256" key="10">
    <source>
        <dbReference type="HAMAP-Rule" id="MF_00330"/>
    </source>
</evidence>
<dbReference type="GO" id="GO:0005886">
    <property type="term" value="C:plasma membrane"/>
    <property type="evidence" value="ECO:0007669"/>
    <property type="project" value="UniProtKB-SubCell"/>
</dbReference>
<evidence type="ECO:0000256" key="5">
    <source>
        <dbReference type="ARBA" id="ARBA00022692"/>
    </source>
</evidence>
<comment type="subcellular location">
    <subcellularLocation>
        <location evidence="10">Cell membrane</location>
        <topology evidence="10">Multi-pass membrane protein</topology>
    </subcellularLocation>
</comment>
<evidence type="ECO:0000313" key="11">
    <source>
        <dbReference type="EMBL" id="KZX15746.1"/>
    </source>
</evidence>
<evidence type="ECO:0000256" key="3">
    <source>
        <dbReference type="ARBA" id="ARBA00022475"/>
    </source>
</evidence>
<comment type="similarity">
    <text evidence="10">Belongs to the CbiN family.</text>
</comment>
<organism evidence="11 12">
    <name type="scientific">Methanobrevibacter filiformis</name>
    <dbReference type="NCBI Taxonomy" id="55758"/>
    <lineage>
        <taxon>Archaea</taxon>
        <taxon>Methanobacteriati</taxon>
        <taxon>Methanobacteriota</taxon>
        <taxon>Methanomada group</taxon>
        <taxon>Methanobacteria</taxon>
        <taxon>Methanobacteriales</taxon>
        <taxon>Methanobacteriaceae</taxon>
        <taxon>Methanobrevibacter</taxon>
    </lineage>
</organism>